<dbReference type="InterPro" id="IPR006597">
    <property type="entry name" value="Sel1-like"/>
</dbReference>
<name>K0R2V9_THAOC</name>
<evidence type="ECO:0000256" key="3">
    <source>
        <dbReference type="ARBA" id="ARBA00022833"/>
    </source>
</evidence>
<comment type="caution">
    <text evidence="7">The sequence shown here is derived from an EMBL/GenBank/DDBJ whole genome shotgun (WGS) entry which is preliminary data.</text>
</comment>
<keyword evidence="3" id="KW-0862">Zinc</keyword>
<dbReference type="Pfam" id="PF01753">
    <property type="entry name" value="zf-MYND"/>
    <property type="match status" value="1"/>
</dbReference>
<evidence type="ECO:0000256" key="5">
    <source>
        <dbReference type="PROSITE-ProRule" id="PRU00134"/>
    </source>
</evidence>
<dbReference type="PANTHER" id="PTHR11102">
    <property type="entry name" value="SEL-1-LIKE PROTEIN"/>
    <property type="match status" value="1"/>
</dbReference>
<accession>K0R2V9</accession>
<sequence>MATSCVLAAAAADVCAHCGQEGGDAVKLKNCNACLLVKYCDVDCQKAHRKQHKKACKKRAAELKDERLYGQGHERPEGEFCPICTRPVPLPTGKHSRVNGCCMKMVCNGCALAAMRTGIHGKCEFCRTPVTRDEAKALAQIQTRIGKMDPEAIRFLGDQYSQGRLGLEKDMARAVELWTEAAELGSAGAWYNLGAVYIRGDGVEQNEARGISFYEKAAMLGHPIARHNLGCCEYDHGNYDRAVRHFLISAKMGVEQSLEMIKELFKEGNATKLQYGEALKGYRDASEEMKSPDREEAKKFVPVLNPVGY</sequence>
<dbReference type="Pfam" id="PF08238">
    <property type="entry name" value="Sel1"/>
    <property type="match status" value="3"/>
</dbReference>
<dbReference type="InterPro" id="IPR002893">
    <property type="entry name" value="Znf_MYND"/>
</dbReference>
<evidence type="ECO:0000259" key="6">
    <source>
        <dbReference type="PROSITE" id="PS50865"/>
    </source>
</evidence>
<dbReference type="AlphaFoldDB" id="K0R2V9"/>
<evidence type="ECO:0000313" key="8">
    <source>
        <dbReference type="Proteomes" id="UP000266841"/>
    </source>
</evidence>
<comment type="similarity">
    <text evidence="4">Belongs to the sel-1 family.</text>
</comment>
<dbReference type="PROSITE" id="PS50865">
    <property type="entry name" value="ZF_MYND_2"/>
    <property type="match status" value="1"/>
</dbReference>
<dbReference type="EMBL" id="AGNL01047365">
    <property type="protein sequence ID" value="EJK47083.1"/>
    <property type="molecule type" value="Genomic_DNA"/>
</dbReference>
<dbReference type="PANTHER" id="PTHR11102:SF160">
    <property type="entry name" value="ERAD-ASSOCIATED E3 UBIQUITIN-PROTEIN LIGASE COMPONENT HRD3"/>
    <property type="match status" value="1"/>
</dbReference>
<protein>
    <recommendedName>
        <fullName evidence="6">MYND-type domain-containing protein</fullName>
    </recommendedName>
</protein>
<organism evidence="7 8">
    <name type="scientific">Thalassiosira oceanica</name>
    <name type="common">Marine diatom</name>
    <dbReference type="NCBI Taxonomy" id="159749"/>
    <lineage>
        <taxon>Eukaryota</taxon>
        <taxon>Sar</taxon>
        <taxon>Stramenopiles</taxon>
        <taxon>Ochrophyta</taxon>
        <taxon>Bacillariophyta</taxon>
        <taxon>Coscinodiscophyceae</taxon>
        <taxon>Thalassiosirophycidae</taxon>
        <taxon>Thalassiosirales</taxon>
        <taxon>Thalassiosiraceae</taxon>
        <taxon>Thalassiosira</taxon>
    </lineage>
</organism>
<dbReference type="Gene3D" id="6.10.140.2220">
    <property type="match status" value="1"/>
</dbReference>
<evidence type="ECO:0000256" key="2">
    <source>
        <dbReference type="ARBA" id="ARBA00022771"/>
    </source>
</evidence>
<dbReference type="Gene3D" id="1.25.40.10">
    <property type="entry name" value="Tetratricopeptide repeat domain"/>
    <property type="match status" value="1"/>
</dbReference>
<dbReference type="SMART" id="SM00671">
    <property type="entry name" value="SEL1"/>
    <property type="match status" value="3"/>
</dbReference>
<dbReference type="GO" id="GO:0008270">
    <property type="term" value="F:zinc ion binding"/>
    <property type="evidence" value="ECO:0007669"/>
    <property type="project" value="UniProtKB-KW"/>
</dbReference>
<dbReference type="OrthoDB" id="200229at2759"/>
<dbReference type="SUPFAM" id="SSF81901">
    <property type="entry name" value="HCP-like"/>
    <property type="match status" value="1"/>
</dbReference>
<keyword evidence="1" id="KW-0479">Metal-binding</keyword>
<dbReference type="SUPFAM" id="SSF144232">
    <property type="entry name" value="HIT/MYND zinc finger-like"/>
    <property type="match status" value="1"/>
</dbReference>
<keyword evidence="2 5" id="KW-0863">Zinc-finger</keyword>
<gene>
    <name evidence="7" type="ORF">THAOC_34223</name>
</gene>
<dbReference type="PROSITE" id="PS01360">
    <property type="entry name" value="ZF_MYND_1"/>
    <property type="match status" value="1"/>
</dbReference>
<evidence type="ECO:0000256" key="4">
    <source>
        <dbReference type="ARBA" id="ARBA00038101"/>
    </source>
</evidence>
<dbReference type="InterPro" id="IPR011990">
    <property type="entry name" value="TPR-like_helical_dom_sf"/>
</dbReference>
<dbReference type="InterPro" id="IPR050767">
    <property type="entry name" value="Sel1_AlgK"/>
</dbReference>
<dbReference type="Proteomes" id="UP000266841">
    <property type="component" value="Unassembled WGS sequence"/>
</dbReference>
<dbReference type="eggNOG" id="KOG1550">
    <property type="taxonomic scope" value="Eukaryota"/>
</dbReference>
<evidence type="ECO:0000313" key="7">
    <source>
        <dbReference type="EMBL" id="EJK47083.1"/>
    </source>
</evidence>
<reference evidence="7 8" key="1">
    <citation type="journal article" date="2012" name="Genome Biol.">
        <title>Genome and low-iron response of an oceanic diatom adapted to chronic iron limitation.</title>
        <authorList>
            <person name="Lommer M."/>
            <person name="Specht M."/>
            <person name="Roy A.S."/>
            <person name="Kraemer L."/>
            <person name="Andreson R."/>
            <person name="Gutowska M.A."/>
            <person name="Wolf J."/>
            <person name="Bergner S.V."/>
            <person name="Schilhabel M.B."/>
            <person name="Klostermeier U.C."/>
            <person name="Beiko R.G."/>
            <person name="Rosenstiel P."/>
            <person name="Hippler M."/>
            <person name="Laroche J."/>
        </authorList>
    </citation>
    <scope>NUCLEOTIDE SEQUENCE [LARGE SCALE GENOMIC DNA]</scope>
    <source>
        <strain evidence="7 8">CCMP1005</strain>
    </source>
</reference>
<keyword evidence="8" id="KW-1185">Reference proteome</keyword>
<evidence type="ECO:0000256" key="1">
    <source>
        <dbReference type="ARBA" id="ARBA00022723"/>
    </source>
</evidence>
<feature type="domain" description="MYND-type" evidence="6">
    <location>
        <begin position="15"/>
        <end position="56"/>
    </location>
</feature>
<proteinExistence type="inferred from homology"/>